<protein>
    <submittedName>
        <fullName evidence="1">Uncharacterized protein</fullName>
    </submittedName>
</protein>
<reference evidence="1 2" key="1">
    <citation type="submission" date="2020-07" db="EMBL/GenBank/DDBJ databases">
        <title>The complete genome of Paracoccus pantotrophus ACCC 10489.</title>
        <authorList>
            <person name="Si Y."/>
        </authorList>
    </citation>
    <scope>NUCLEOTIDE SEQUENCE [LARGE SCALE GENOMIC DNA]</scope>
    <source>
        <strain evidence="1 2">ACCC10489</strain>
    </source>
</reference>
<dbReference type="RefSeq" id="WP_155984392.1">
    <property type="nucleotide sequence ID" value="NZ_CP038206.1"/>
</dbReference>
<gene>
    <name evidence="1" type="ORF">HYQ43_02545</name>
</gene>
<dbReference type="Proteomes" id="UP000509322">
    <property type="component" value="Chromosome 1"/>
</dbReference>
<organism evidence="1 2">
    <name type="scientific">Paracoccus pantotrophus</name>
    <name type="common">Thiosphaera pantotropha</name>
    <dbReference type="NCBI Taxonomy" id="82367"/>
    <lineage>
        <taxon>Bacteria</taxon>
        <taxon>Pseudomonadati</taxon>
        <taxon>Pseudomonadota</taxon>
        <taxon>Alphaproteobacteria</taxon>
        <taxon>Rhodobacterales</taxon>
        <taxon>Paracoccaceae</taxon>
        <taxon>Paracoccus</taxon>
    </lineage>
</organism>
<name>A0A7H9BQ83_PARPN</name>
<dbReference type="EMBL" id="CP058689">
    <property type="protein sequence ID" value="QLH13193.1"/>
    <property type="molecule type" value="Genomic_DNA"/>
</dbReference>
<evidence type="ECO:0000313" key="1">
    <source>
        <dbReference type="EMBL" id="QLH13193.1"/>
    </source>
</evidence>
<accession>A0A7H9BQ83</accession>
<sequence>MLGCVATYKVTYDVEQDRRRIGFALTGYELGRLHREELDRQILDTIKNPEVKPSNLDL</sequence>
<evidence type="ECO:0000313" key="2">
    <source>
        <dbReference type="Proteomes" id="UP000509322"/>
    </source>
</evidence>
<dbReference type="AlphaFoldDB" id="A0A7H9BQ83"/>
<proteinExistence type="predicted"/>